<feature type="domain" description="D-galactarate/Altronate dehydratase C-terminal" evidence="4">
    <location>
        <begin position="250"/>
        <end position="486"/>
    </location>
</feature>
<dbReference type="PANTHER" id="PTHR30536">
    <property type="entry name" value="ALTRONATE/GALACTARATE DEHYDRATASE"/>
    <property type="match status" value="1"/>
</dbReference>
<keyword evidence="2" id="KW-0456">Lyase</keyword>
<dbReference type="Pfam" id="PF04295">
    <property type="entry name" value="GD_AH_second"/>
    <property type="match status" value="1"/>
</dbReference>
<evidence type="ECO:0000256" key="1">
    <source>
        <dbReference type="ARBA" id="ARBA00010986"/>
    </source>
</evidence>
<protein>
    <submittedName>
        <fullName evidence="5">Altronate dehydratase</fullName>
    </submittedName>
</protein>
<dbReference type="Gene3D" id="2.30.130.110">
    <property type="match status" value="1"/>
</dbReference>
<comment type="caution">
    <text evidence="5">The sequence shown here is derived from an EMBL/GenBank/DDBJ whole genome shotgun (WGS) entry which is preliminary data.</text>
</comment>
<accession>A0ABS3APS8</accession>
<evidence type="ECO:0000313" key="5">
    <source>
        <dbReference type="EMBL" id="MBN4059488.1"/>
    </source>
</evidence>
<dbReference type="EMBL" id="JAFIUH010000001">
    <property type="protein sequence ID" value="MBN4059488.1"/>
    <property type="molecule type" value="Genomic_DNA"/>
</dbReference>
<dbReference type="InterPro" id="IPR044144">
    <property type="entry name" value="SAF_UxaA/GarD"/>
</dbReference>
<evidence type="ECO:0000259" key="4">
    <source>
        <dbReference type="Pfam" id="PF20629"/>
    </source>
</evidence>
<organism evidence="5 6">
    <name type="scientific">Acidimicrobium ferrooxidans</name>
    <dbReference type="NCBI Taxonomy" id="53635"/>
    <lineage>
        <taxon>Bacteria</taxon>
        <taxon>Bacillati</taxon>
        <taxon>Actinomycetota</taxon>
        <taxon>Acidimicrobiia</taxon>
        <taxon>Acidimicrobiales</taxon>
        <taxon>Acidimicrobiaceae</taxon>
        <taxon>Acidimicrobium</taxon>
    </lineage>
</organism>
<dbReference type="InterPro" id="IPR007392">
    <property type="entry name" value="GD_AH_second"/>
</dbReference>
<dbReference type="Pfam" id="PF20629">
    <property type="entry name" value="GD_AH_C"/>
    <property type="match status" value="1"/>
</dbReference>
<dbReference type="InterPro" id="IPR048332">
    <property type="entry name" value="GD_AH_C"/>
</dbReference>
<keyword evidence="6" id="KW-1185">Reference proteome</keyword>
<sequence length="488" mass="50553">MSSTRRRGDRVIVLHPRDNVEVVLDEGSSLKGHKLARVDIAEGESIVKLGEIVGMATEPIDSGAHVHSHNVAPDRRLVTAAEAGSNLVASPDAGARTFDGYVRSDGRVGTRNHIVVLTTVNCSASVAKVMARQARESGLAAAVDGISALTHEGGCGIGVDSASLANLRRTIAGYATHANTGGALILGLGCEINQIQGLLDEFGLVEGDRLRVMGIQEQGGSSATIASGLAVIGEMVDLAGADTRTPAPLAELALALQCGGSDGYSAITANPALGYASDLLVAHGGTAVLGETPEMHGAEHLLVRRALNTSVAQDLLDRLAWWRQHSEPEDNPTPGNKAGGLTTIAEKSLGSVAKGGTSPLVDVLRYAEPIRRKGFMIMDSPGYDPCSVTGEIASGCNLVCFTTGRGSVSGFVPAPSIKIATNTGVFERMREDMDLNAGTIASGEESVAEVGERIFELLLATASGQQTASEALGFGEEEFVPWQSGVVT</sequence>
<evidence type="ECO:0000256" key="2">
    <source>
        <dbReference type="ARBA" id="ARBA00023239"/>
    </source>
</evidence>
<dbReference type="InterPro" id="IPR052172">
    <property type="entry name" value="UxaA_altronate/galactarate_dh"/>
</dbReference>
<name>A0ABS3APS8_9ACTN</name>
<gene>
    <name evidence="5" type="ORF">JYT35_00040</name>
</gene>
<reference evidence="5" key="1">
    <citation type="submission" date="2021-02" db="EMBL/GenBank/DDBJ databases">
        <title>Activity-based single-cell genomes from oceanic crustal fluid captures similar information to metagenomic and metatranscriptomic surveys with orders of magnitude less sampling.</title>
        <authorList>
            <person name="D'Angelo T.S."/>
            <person name="Orcutt B.N."/>
        </authorList>
    </citation>
    <scope>NUCLEOTIDE SEQUENCE [LARGE SCALE GENOMIC DNA]</scope>
    <source>
        <strain evidence="5">AH-315-J10</strain>
    </source>
</reference>
<dbReference type="Proteomes" id="UP000724964">
    <property type="component" value="Unassembled WGS sequence"/>
</dbReference>
<proteinExistence type="inferred from homology"/>
<feature type="domain" description="D-galactarate/Altronate dehydratase second" evidence="3">
    <location>
        <begin position="100"/>
        <end position="237"/>
    </location>
</feature>
<dbReference type="CDD" id="cd11613">
    <property type="entry name" value="SAF_AH_GD"/>
    <property type="match status" value="1"/>
</dbReference>
<evidence type="ECO:0000313" key="6">
    <source>
        <dbReference type="Proteomes" id="UP000724964"/>
    </source>
</evidence>
<comment type="similarity">
    <text evidence="1">Belongs to the UxaA family.</text>
</comment>
<dbReference type="PANTHER" id="PTHR30536:SF5">
    <property type="entry name" value="ALTRONATE DEHYDRATASE"/>
    <property type="match status" value="1"/>
</dbReference>
<evidence type="ECO:0000259" key="3">
    <source>
        <dbReference type="Pfam" id="PF04295"/>
    </source>
</evidence>